<proteinExistence type="predicted"/>
<keyword evidence="1" id="KW-0378">Hydrolase</keyword>
<keyword evidence="1" id="KW-0540">Nuclease</keyword>
<gene>
    <name evidence="1" type="ORF">ACFPH6_22435</name>
</gene>
<evidence type="ECO:0000313" key="2">
    <source>
        <dbReference type="Proteomes" id="UP001596012"/>
    </source>
</evidence>
<dbReference type="Proteomes" id="UP001596012">
    <property type="component" value="Unassembled WGS sequence"/>
</dbReference>
<dbReference type="SUPFAM" id="SSF54060">
    <property type="entry name" value="His-Me finger endonucleases"/>
    <property type="match status" value="1"/>
</dbReference>
<dbReference type="RefSeq" id="WP_386344617.1">
    <property type="nucleotide sequence ID" value="NZ_JBHSFG010000037.1"/>
</dbReference>
<protein>
    <submittedName>
        <fullName evidence="1">Endonuclease domain-containing protein</fullName>
    </submittedName>
</protein>
<dbReference type="EMBL" id="JBHSFG010000037">
    <property type="protein sequence ID" value="MFC4467249.1"/>
    <property type="molecule type" value="Genomic_DNA"/>
</dbReference>
<dbReference type="InterPro" id="IPR004211">
    <property type="entry name" value="Endonuclease_7"/>
</dbReference>
<dbReference type="Gene3D" id="3.40.1800.10">
    <property type="entry name" value="His-Me finger endonucleases"/>
    <property type="match status" value="1"/>
</dbReference>
<sequence>MDHRHETGRVRGVLCFSCNAALGQFKDRPDVIWRAATYVEGNAWKPTLVAPGVYRLPS</sequence>
<keyword evidence="2" id="KW-1185">Reference proteome</keyword>
<keyword evidence="1" id="KW-0255">Endonuclease</keyword>
<dbReference type="InterPro" id="IPR044925">
    <property type="entry name" value="His-Me_finger_sf"/>
</dbReference>
<dbReference type="InterPro" id="IPR038563">
    <property type="entry name" value="Endonuclease_7_sf"/>
</dbReference>
<comment type="caution">
    <text evidence="1">The sequence shown here is derived from an EMBL/GenBank/DDBJ whole genome shotgun (WGS) entry which is preliminary data.</text>
</comment>
<reference evidence="2" key="1">
    <citation type="journal article" date="2019" name="Int. J. Syst. Evol. Microbiol.">
        <title>The Global Catalogue of Microorganisms (GCM) 10K type strain sequencing project: providing services to taxonomists for standard genome sequencing and annotation.</title>
        <authorList>
            <consortium name="The Broad Institute Genomics Platform"/>
            <consortium name="The Broad Institute Genome Sequencing Center for Infectious Disease"/>
            <person name="Wu L."/>
            <person name="Ma J."/>
        </authorList>
    </citation>
    <scope>NUCLEOTIDE SEQUENCE [LARGE SCALE GENOMIC DNA]</scope>
    <source>
        <strain evidence="2">DT43</strain>
    </source>
</reference>
<accession>A0ABV8YT89</accession>
<name>A0ABV8YT89_9ACTN</name>
<dbReference type="Pfam" id="PF02945">
    <property type="entry name" value="Endonuclease_7"/>
    <property type="match status" value="1"/>
</dbReference>
<evidence type="ECO:0000313" key="1">
    <source>
        <dbReference type="EMBL" id="MFC4467249.1"/>
    </source>
</evidence>
<dbReference type="GO" id="GO:0004519">
    <property type="term" value="F:endonuclease activity"/>
    <property type="evidence" value="ECO:0007669"/>
    <property type="project" value="UniProtKB-KW"/>
</dbReference>
<organism evidence="1 2">
    <name type="scientific">Streptomyces xiangluensis</name>
    <dbReference type="NCBI Taxonomy" id="2665720"/>
    <lineage>
        <taxon>Bacteria</taxon>
        <taxon>Bacillati</taxon>
        <taxon>Actinomycetota</taxon>
        <taxon>Actinomycetes</taxon>
        <taxon>Kitasatosporales</taxon>
        <taxon>Streptomycetaceae</taxon>
        <taxon>Streptomyces</taxon>
    </lineage>
</organism>